<name>A0A699XBN8_TANCI</name>
<protein>
    <submittedName>
        <fullName evidence="2">Uncharacterized protein</fullName>
    </submittedName>
</protein>
<comment type="caution">
    <text evidence="2">The sequence shown here is derived from an EMBL/GenBank/DDBJ whole genome shotgun (WGS) entry which is preliminary data.</text>
</comment>
<feature type="non-terminal residue" evidence="2">
    <location>
        <position position="95"/>
    </location>
</feature>
<organism evidence="2">
    <name type="scientific">Tanacetum cinerariifolium</name>
    <name type="common">Dalmatian daisy</name>
    <name type="synonym">Chrysanthemum cinerariifolium</name>
    <dbReference type="NCBI Taxonomy" id="118510"/>
    <lineage>
        <taxon>Eukaryota</taxon>
        <taxon>Viridiplantae</taxon>
        <taxon>Streptophyta</taxon>
        <taxon>Embryophyta</taxon>
        <taxon>Tracheophyta</taxon>
        <taxon>Spermatophyta</taxon>
        <taxon>Magnoliopsida</taxon>
        <taxon>eudicotyledons</taxon>
        <taxon>Gunneridae</taxon>
        <taxon>Pentapetalae</taxon>
        <taxon>asterids</taxon>
        <taxon>campanulids</taxon>
        <taxon>Asterales</taxon>
        <taxon>Asteraceae</taxon>
        <taxon>Asteroideae</taxon>
        <taxon>Anthemideae</taxon>
        <taxon>Anthemidinae</taxon>
        <taxon>Tanacetum</taxon>
    </lineage>
</organism>
<evidence type="ECO:0000256" key="1">
    <source>
        <dbReference type="SAM" id="MobiDB-lite"/>
    </source>
</evidence>
<dbReference type="AlphaFoldDB" id="A0A699XBN8"/>
<feature type="compositionally biased region" description="Basic residues" evidence="1">
    <location>
        <begin position="21"/>
        <end position="34"/>
    </location>
</feature>
<feature type="non-terminal residue" evidence="2">
    <location>
        <position position="1"/>
    </location>
</feature>
<sequence length="95" mass="10275">APGARQGRRAAPGGGRDHGQHALRRRPDRKRRHRPDQGSDGQEPVAGFAILRKSATRTGAGRLDQPGRSAGQRRFGHQSAVADQQWARQPGGQGR</sequence>
<dbReference type="EMBL" id="BKCJ011815917">
    <property type="protein sequence ID" value="GFD55266.1"/>
    <property type="molecule type" value="Genomic_DNA"/>
</dbReference>
<gene>
    <name evidence="2" type="ORF">Tci_927235</name>
</gene>
<feature type="region of interest" description="Disordered" evidence="1">
    <location>
        <begin position="1"/>
        <end position="95"/>
    </location>
</feature>
<reference evidence="2" key="1">
    <citation type="journal article" date="2019" name="Sci. Rep.">
        <title>Draft genome of Tanacetum cinerariifolium, the natural source of mosquito coil.</title>
        <authorList>
            <person name="Yamashiro T."/>
            <person name="Shiraishi A."/>
            <person name="Satake H."/>
            <person name="Nakayama K."/>
        </authorList>
    </citation>
    <scope>NUCLEOTIDE SEQUENCE</scope>
</reference>
<feature type="compositionally biased region" description="Low complexity" evidence="1">
    <location>
        <begin position="1"/>
        <end position="11"/>
    </location>
</feature>
<accession>A0A699XBN8</accession>
<proteinExistence type="predicted"/>
<evidence type="ECO:0000313" key="2">
    <source>
        <dbReference type="EMBL" id="GFD55266.1"/>
    </source>
</evidence>